<organism evidence="1 2">
    <name type="scientific">Paenibacillus aceti</name>
    <dbReference type="NCBI Taxonomy" id="1820010"/>
    <lineage>
        <taxon>Bacteria</taxon>
        <taxon>Bacillati</taxon>
        <taxon>Bacillota</taxon>
        <taxon>Bacilli</taxon>
        <taxon>Bacillales</taxon>
        <taxon>Paenibacillaceae</taxon>
        <taxon>Paenibacillus</taxon>
    </lineage>
</organism>
<comment type="caution">
    <text evidence="1">The sequence shown here is derived from an EMBL/GenBank/DDBJ whole genome shotgun (WGS) entry which is preliminary data.</text>
</comment>
<protein>
    <submittedName>
        <fullName evidence="1">Uncharacterized protein</fullName>
    </submittedName>
</protein>
<accession>A0ABQ1W680</accession>
<reference evidence="2" key="1">
    <citation type="journal article" date="2019" name="Int. J. Syst. Evol. Microbiol.">
        <title>The Global Catalogue of Microorganisms (GCM) 10K type strain sequencing project: providing services to taxonomists for standard genome sequencing and annotation.</title>
        <authorList>
            <consortium name="The Broad Institute Genomics Platform"/>
            <consortium name="The Broad Institute Genome Sequencing Center for Infectious Disease"/>
            <person name="Wu L."/>
            <person name="Ma J."/>
        </authorList>
    </citation>
    <scope>NUCLEOTIDE SEQUENCE [LARGE SCALE GENOMIC DNA]</scope>
    <source>
        <strain evidence="2">CGMCC 1.15420</strain>
    </source>
</reference>
<evidence type="ECO:0000313" key="1">
    <source>
        <dbReference type="EMBL" id="GGG15483.1"/>
    </source>
</evidence>
<name>A0ABQ1W680_9BACL</name>
<gene>
    <name evidence="1" type="ORF">GCM10010913_41750</name>
</gene>
<dbReference type="EMBL" id="BMIW01000041">
    <property type="protein sequence ID" value="GGG15483.1"/>
    <property type="molecule type" value="Genomic_DNA"/>
</dbReference>
<proteinExistence type="predicted"/>
<keyword evidence="2" id="KW-1185">Reference proteome</keyword>
<sequence length="50" mass="6125">MEYLANFDCVVIPRTARRKQRIIEGYSQDMNDFLHDESLDEDRYNLKRRC</sequence>
<evidence type="ECO:0000313" key="2">
    <source>
        <dbReference type="Proteomes" id="UP000608420"/>
    </source>
</evidence>
<dbReference type="Proteomes" id="UP000608420">
    <property type="component" value="Unassembled WGS sequence"/>
</dbReference>